<sequence length="127" mass="14152">MSADQQRAQSALAQAEEDAMRVFYKEISGRWGMASTLTLQSSFRRTVPDTLYTAAGMWTVSAQKTSWYTAFLYVRKIILREQVPAGRKEKHGDADSGSEANTESDGKEHPSPASQPYRTDLPGLITY</sequence>
<dbReference type="Proteomes" id="UP000326924">
    <property type="component" value="Unassembled WGS sequence"/>
</dbReference>
<evidence type="ECO:0000313" key="3">
    <source>
        <dbReference type="Proteomes" id="UP000326924"/>
    </source>
</evidence>
<proteinExistence type="predicted"/>
<organism evidence="2 3">
    <name type="scientific">Sphaerosporella brunnea</name>
    <dbReference type="NCBI Taxonomy" id="1250544"/>
    <lineage>
        <taxon>Eukaryota</taxon>
        <taxon>Fungi</taxon>
        <taxon>Dikarya</taxon>
        <taxon>Ascomycota</taxon>
        <taxon>Pezizomycotina</taxon>
        <taxon>Pezizomycetes</taxon>
        <taxon>Pezizales</taxon>
        <taxon>Pyronemataceae</taxon>
        <taxon>Sphaerosporella</taxon>
    </lineage>
</organism>
<feature type="region of interest" description="Disordered" evidence="1">
    <location>
        <begin position="84"/>
        <end position="127"/>
    </location>
</feature>
<reference evidence="2 3" key="1">
    <citation type="submission" date="2019-09" db="EMBL/GenBank/DDBJ databases">
        <title>Draft genome of the ectomycorrhizal ascomycete Sphaerosporella brunnea.</title>
        <authorList>
            <consortium name="DOE Joint Genome Institute"/>
            <person name="Benucci G.M."/>
            <person name="Marozzi G."/>
            <person name="Antonielli L."/>
            <person name="Sanchez S."/>
            <person name="Marco P."/>
            <person name="Wang X."/>
            <person name="Falini L.B."/>
            <person name="Barry K."/>
            <person name="Haridas S."/>
            <person name="Lipzen A."/>
            <person name="Labutti K."/>
            <person name="Grigoriev I.V."/>
            <person name="Murat C."/>
            <person name="Martin F."/>
            <person name="Albertini E."/>
            <person name="Donnini D."/>
            <person name="Bonito G."/>
        </authorList>
    </citation>
    <scope>NUCLEOTIDE SEQUENCE [LARGE SCALE GENOMIC DNA]</scope>
    <source>
        <strain evidence="2 3">Sb_GMNB300</strain>
    </source>
</reference>
<dbReference type="EMBL" id="VXIS01000129">
    <property type="protein sequence ID" value="KAA8902658.1"/>
    <property type="molecule type" value="Genomic_DNA"/>
</dbReference>
<evidence type="ECO:0000313" key="2">
    <source>
        <dbReference type="EMBL" id="KAA8902658.1"/>
    </source>
</evidence>
<gene>
    <name evidence="2" type="ORF">FN846DRAFT_891439</name>
</gene>
<evidence type="ECO:0000256" key="1">
    <source>
        <dbReference type="SAM" id="MobiDB-lite"/>
    </source>
</evidence>
<accession>A0A5J5ETI4</accession>
<dbReference type="AlphaFoldDB" id="A0A5J5ETI4"/>
<keyword evidence="3" id="KW-1185">Reference proteome</keyword>
<name>A0A5J5ETI4_9PEZI</name>
<comment type="caution">
    <text evidence="2">The sequence shown here is derived from an EMBL/GenBank/DDBJ whole genome shotgun (WGS) entry which is preliminary data.</text>
</comment>
<dbReference type="InParanoid" id="A0A5J5ETI4"/>
<protein>
    <submittedName>
        <fullName evidence="2">Uncharacterized protein</fullName>
    </submittedName>
</protein>